<evidence type="ECO:0000313" key="2">
    <source>
        <dbReference type="EMBL" id="TDY03826.1"/>
    </source>
</evidence>
<sequence length="165" mass="17933">MKQITATLALLALLLPAIVHADANKPDDARALQGVETGRILWDVTLGDPAALAGRLDVIRETYDDMLRQGVKPEMVFGFRGGAARLIARSSWHGELDQVSEITAVHDRLKSLLELGGIHMEACSIATRRIDLGADDLLPGIELVGNTFLSIMGYQQQGYATIRID</sequence>
<dbReference type="EMBL" id="SOQX01000001">
    <property type="protein sequence ID" value="TDY03826.1"/>
    <property type="molecule type" value="Genomic_DNA"/>
</dbReference>
<dbReference type="AlphaFoldDB" id="A0A4R8IS86"/>
<feature type="chain" id="PRO_5020540785" description="Intracellular sulfur oxidation DsrE/DsrF family protein" evidence="1">
    <location>
        <begin position="22"/>
        <end position="165"/>
    </location>
</feature>
<reference evidence="2 3" key="1">
    <citation type="submission" date="2019-03" db="EMBL/GenBank/DDBJ databases">
        <title>Genomic Encyclopedia of Type Strains, Phase IV (KMG-IV): sequencing the most valuable type-strain genomes for metagenomic binning, comparative biology and taxonomic classification.</title>
        <authorList>
            <person name="Goeker M."/>
        </authorList>
    </citation>
    <scope>NUCLEOTIDE SEQUENCE [LARGE SCALE GENOMIC DNA]</scope>
    <source>
        <strain evidence="2 3">DSM 16326</strain>
    </source>
</reference>
<evidence type="ECO:0008006" key="4">
    <source>
        <dbReference type="Google" id="ProtNLM"/>
    </source>
</evidence>
<dbReference type="Gene3D" id="3.40.1260.10">
    <property type="entry name" value="DsrEFH-like"/>
    <property type="match status" value="1"/>
</dbReference>
<dbReference type="SUPFAM" id="SSF75169">
    <property type="entry name" value="DsrEFH-like"/>
    <property type="match status" value="1"/>
</dbReference>
<keyword evidence="3" id="KW-1185">Reference proteome</keyword>
<name>A0A4R8IS86_9GAMM</name>
<accession>A0A4R8IS86</accession>
<evidence type="ECO:0000256" key="1">
    <source>
        <dbReference type="SAM" id="SignalP"/>
    </source>
</evidence>
<comment type="caution">
    <text evidence="2">The sequence shown here is derived from an EMBL/GenBank/DDBJ whole genome shotgun (WGS) entry which is preliminary data.</text>
</comment>
<dbReference type="Proteomes" id="UP000294914">
    <property type="component" value="Unassembled WGS sequence"/>
</dbReference>
<protein>
    <recommendedName>
        <fullName evidence="4">Intracellular sulfur oxidation DsrE/DsrF family protein</fullName>
    </recommendedName>
</protein>
<keyword evidence="1" id="KW-0732">Signal</keyword>
<evidence type="ECO:0000313" key="3">
    <source>
        <dbReference type="Proteomes" id="UP000294914"/>
    </source>
</evidence>
<organism evidence="2 3">
    <name type="scientific">Thiohalophilus thiocyanatoxydans</name>
    <dbReference type="NCBI Taxonomy" id="381308"/>
    <lineage>
        <taxon>Bacteria</taxon>
        <taxon>Pseudomonadati</taxon>
        <taxon>Pseudomonadota</taxon>
        <taxon>Gammaproteobacteria</taxon>
        <taxon>Thiohalomonadales</taxon>
        <taxon>Thiohalophilaceae</taxon>
        <taxon>Thiohalophilus</taxon>
    </lineage>
</organism>
<proteinExistence type="predicted"/>
<feature type="signal peptide" evidence="1">
    <location>
        <begin position="1"/>
        <end position="21"/>
    </location>
</feature>
<dbReference type="InterPro" id="IPR027396">
    <property type="entry name" value="DsrEFH-like"/>
</dbReference>
<gene>
    <name evidence="2" type="ORF">EDC23_0196</name>
</gene>
<dbReference type="OrthoDB" id="5615986at2"/>
<dbReference type="RefSeq" id="WP_134080401.1">
    <property type="nucleotide sequence ID" value="NZ_SOQX01000001.1"/>
</dbReference>